<dbReference type="PANTHER" id="PTHR34611">
    <property type="match status" value="1"/>
</dbReference>
<accession>A0A6N3GN05</accession>
<gene>
    <name evidence="1" type="ORF">CPLFYP93_03201</name>
</gene>
<evidence type="ECO:0008006" key="2">
    <source>
        <dbReference type="Google" id="ProtNLM"/>
    </source>
</evidence>
<dbReference type="GO" id="GO:0006310">
    <property type="term" value="P:DNA recombination"/>
    <property type="evidence" value="ECO:0007669"/>
    <property type="project" value="TreeGrafter"/>
</dbReference>
<dbReference type="GO" id="GO:1990238">
    <property type="term" value="F:double-stranded DNA endonuclease activity"/>
    <property type="evidence" value="ECO:0007669"/>
    <property type="project" value="TreeGrafter"/>
</dbReference>
<organism evidence="1">
    <name type="scientific">Clostridium paraputrificum</name>
    <dbReference type="NCBI Taxonomy" id="29363"/>
    <lineage>
        <taxon>Bacteria</taxon>
        <taxon>Bacillati</taxon>
        <taxon>Bacillota</taxon>
        <taxon>Clostridia</taxon>
        <taxon>Eubacteriales</taxon>
        <taxon>Clostridiaceae</taxon>
        <taxon>Clostridium</taxon>
    </lineage>
</organism>
<dbReference type="EMBL" id="CACRTV010000087">
    <property type="protein sequence ID" value="VYU65806.1"/>
    <property type="molecule type" value="Genomic_DNA"/>
</dbReference>
<dbReference type="PANTHER" id="PTHR34611:SF2">
    <property type="entry name" value="INACTIVE RECOMBINATION-PROMOTING NUCLEASE-LIKE PROTEIN RPNE-RELATED"/>
    <property type="match status" value="1"/>
</dbReference>
<name>A0A6N3GN05_9CLOT</name>
<dbReference type="RefSeq" id="WP_156563185.1">
    <property type="nucleotide sequence ID" value="NZ_CACRTV010000087.1"/>
</dbReference>
<evidence type="ECO:0000313" key="1">
    <source>
        <dbReference type="EMBL" id="VYU65806.1"/>
    </source>
</evidence>
<dbReference type="AlphaFoldDB" id="A0A6N3GN05"/>
<dbReference type="InterPro" id="IPR051699">
    <property type="entry name" value="Rpn/YhgA-like_nuclease"/>
</dbReference>
<sequence length="339" mass="39406">MTIKTKESVKLDQILKLLFSTSDRVLLSMLNSIFDENLLLDKVKIRKSNNEFISYSLEDIHGDIFFEIEDLGVEKSINFHIEFQTKNDNSMVIRMFEYGFKKSLESIESDDFGVVMTFPKQRVIFIEENSCIKDSLEAIIILPDGNEFKYTVPIMKYWEYNDEMLIKNKMYPLIPLQIFLLRKEIAKAKRGNDINKIKYFSNEILDLSWKIGSESTELLNKDVIEFEDYEKMLIAIKSLVEYFKDNYIDDETLIEEADKMIKTLYDPEVARKAMEKGIEKGIEKGMARGIEKGIEKGIEQGIEKGKIQYAKKMLELGVDIEIVAKAMDLPVDKAKKLLM</sequence>
<reference evidence="1" key="1">
    <citation type="submission" date="2019-11" db="EMBL/GenBank/DDBJ databases">
        <authorList>
            <person name="Feng L."/>
        </authorList>
    </citation>
    <scope>NUCLEOTIDE SEQUENCE</scope>
    <source>
        <strain evidence="1">CParaputrificumLFYP93</strain>
    </source>
</reference>
<proteinExistence type="predicted"/>
<protein>
    <recommendedName>
        <fullName evidence="2">Flagellar assembly protein H</fullName>
    </recommendedName>
</protein>